<comment type="caution">
    <text evidence="1">The sequence shown here is derived from an EMBL/GenBank/DDBJ whole genome shotgun (WGS) entry which is preliminary data.</text>
</comment>
<dbReference type="Proteomes" id="UP000550787">
    <property type="component" value="Unassembled WGS sequence"/>
</dbReference>
<evidence type="ECO:0000313" key="1">
    <source>
        <dbReference type="EMBL" id="MBB2155134.1"/>
    </source>
</evidence>
<dbReference type="AlphaFoldDB" id="A0A7W4I3P1"/>
<dbReference type="EMBL" id="JABEQG010000002">
    <property type="protein sequence ID" value="MBB2155134.1"/>
    <property type="molecule type" value="Genomic_DNA"/>
</dbReference>
<name>A0A7W4I3P1_GLUDI</name>
<evidence type="ECO:0000313" key="2">
    <source>
        <dbReference type="Proteomes" id="UP000550787"/>
    </source>
</evidence>
<dbReference type="RefSeq" id="WP_049762879.1">
    <property type="nucleotide sequence ID" value="NZ_VITL01000011.1"/>
</dbReference>
<organism evidence="1 2">
    <name type="scientific">Gluconacetobacter diazotrophicus</name>
    <name type="common">Acetobacter diazotrophicus</name>
    <dbReference type="NCBI Taxonomy" id="33996"/>
    <lineage>
        <taxon>Bacteria</taxon>
        <taxon>Pseudomonadati</taxon>
        <taxon>Pseudomonadota</taxon>
        <taxon>Alphaproteobacteria</taxon>
        <taxon>Acetobacterales</taxon>
        <taxon>Acetobacteraceae</taxon>
        <taxon>Gluconacetobacter</taxon>
    </lineage>
</organism>
<accession>A0A7W4I3P1</accession>
<reference evidence="1 2" key="1">
    <citation type="submission" date="2020-04" db="EMBL/GenBank/DDBJ databases">
        <title>Description of novel Gluconacetobacter.</title>
        <authorList>
            <person name="Sombolestani A."/>
        </authorList>
    </citation>
    <scope>NUCLEOTIDE SEQUENCE [LARGE SCALE GENOMIC DNA]</scope>
    <source>
        <strain evidence="1 2">LMG 7603</strain>
    </source>
</reference>
<sequence length="131" mass="14368">MSCRQSKEHAIMTYTDPVHYIVADARTARILHHDSHGMHTVETLEAGTEADAAARFAATIASRLNQVGEGTVPGRYVLAAPAHLLHDIRARLDKDALDRLLADVPRDLAHLPDHALIEHFDIPATGWPAKT</sequence>
<dbReference type="Pfam" id="PF10116">
    <property type="entry name" value="Host_attach"/>
    <property type="match status" value="1"/>
</dbReference>
<gene>
    <name evidence="1" type="ORF">HLH33_02225</name>
</gene>
<protein>
    <submittedName>
        <fullName evidence="1">Attachment protein</fullName>
    </submittedName>
</protein>
<dbReference type="InterPro" id="IPR019291">
    <property type="entry name" value="Host_attachment_protein"/>
</dbReference>
<proteinExistence type="predicted"/>